<dbReference type="InterPro" id="IPR040156">
    <property type="entry name" value="ETF-QO"/>
</dbReference>
<comment type="catalytic activity">
    <reaction evidence="1">
        <text>a ubiquinone + reduced [electron-transfer flavoprotein] = a ubiquinol + oxidized [electron-transfer flavoprotein] + H(+)</text>
        <dbReference type="Rhea" id="RHEA:24052"/>
        <dbReference type="Rhea" id="RHEA-COMP:9565"/>
        <dbReference type="Rhea" id="RHEA-COMP:9566"/>
        <dbReference type="Rhea" id="RHEA-COMP:10685"/>
        <dbReference type="Rhea" id="RHEA-COMP:10686"/>
        <dbReference type="ChEBI" id="CHEBI:15378"/>
        <dbReference type="ChEBI" id="CHEBI:16389"/>
        <dbReference type="ChEBI" id="CHEBI:17976"/>
        <dbReference type="ChEBI" id="CHEBI:57692"/>
        <dbReference type="ChEBI" id="CHEBI:58307"/>
        <dbReference type="EC" id="1.5.5.1"/>
    </reaction>
</comment>
<dbReference type="EMBL" id="MU069495">
    <property type="protein sequence ID" value="KAF5841078.1"/>
    <property type="molecule type" value="Genomic_DNA"/>
</dbReference>
<keyword evidence="1" id="KW-0249">Electron transport</keyword>
<evidence type="ECO:0000313" key="2">
    <source>
        <dbReference type="EMBL" id="KAF5841078.1"/>
    </source>
</evidence>
<name>A0ABQ7H2P9_DUNSA</name>
<dbReference type="SUPFAM" id="SSF51905">
    <property type="entry name" value="FAD/NAD(P)-binding domain"/>
    <property type="match status" value="1"/>
</dbReference>
<keyword evidence="1" id="KW-0274">FAD</keyword>
<comment type="function">
    <text evidence="1">Accepts electrons from ETF and reduces ubiquinone.</text>
</comment>
<keyword evidence="1" id="KW-0285">Flavoprotein</keyword>
<dbReference type="PANTHER" id="PTHR10617">
    <property type="entry name" value="ELECTRON TRANSFER FLAVOPROTEIN-UBIQUINONE OXIDOREDUCTASE"/>
    <property type="match status" value="1"/>
</dbReference>
<evidence type="ECO:0000256" key="1">
    <source>
        <dbReference type="RuleBase" id="RU366068"/>
    </source>
</evidence>
<proteinExistence type="predicted"/>
<dbReference type="Pfam" id="PF01946">
    <property type="entry name" value="Thi4"/>
    <property type="match status" value="1"/>
</dbReference>
<comment type="cofactor">
    <cofactor evidence="1">
        <name>FAD</name>
        <dbReference type="ChEBI" id="CHEBI:57692"/>
    </cofactor>
</comment>
<protein>
    <recommendedName>
        <fullName evidence="1">Electron transfer flavoprotein-ubiquinone oxidoreductase</fullName>
        <shortName evidence="1">ETF-QO</shortName>
        <ecNumber evidence="1">1.5.5.1</ecNumber>
    </recommendedName>
</protein>
<gene>
    <name evidence="2" type="ORF">DUNSADRAFT_14477</name>
</gene>
<dbReference type="InterPro" id="IPR036188">
    <property type="entry name" value="FAD/NAD-bd_sf"/>
</dbReference>
<dbReference type="PANTHER" id="PTHR10617:SF107">
    <property type="entry name" value="ELECTRON TRANSFER FLAVOPROTEIN-UBIQUINONE OXIDOREDUCTASE, MITOCHONDRIAL"/>
    <property type="match status" value="1"/>
</dbReference>
<evidence type="ECO:0000313" key="3">
    <source>
        <dbReference type="Proteomes" id="UP000815325"/>
    </source>
</evidence>
<organism evidence="2 3">
    <name type="scientific">Dunaliella salina</name>
    <name type="common">Green alga</name>
    <name type="synonym">Protococcus salinus</name>
    <dbReference type="NCBI Taxonomy" id="3046"/>
    <lineage>
        <taxon>Eukaryota</taxon>
        <taxon>Viridiplantae</taxon>
        <taxon>Chlorophyta</taxon>
        <taxon>core chlorophytes</taxon>
        <taxon>Chlorophyceae</taxon>
        <taxon>CS clade</taxon>
        <taxon>Chlamydomonadales</taxon>
        <taxon>Dunaliellaceae</taxon>
        <taxon>Dunaliella</taxon>
    </lineage>
</organism>
<keyword evidence="1" id="KW-0813">Transport</keyword>
<keyword evidence="1" id="KW-0411">Iron-sulfur</keyword>
<keyword evidence="1" id="KW-0830">Ubiquinone</keyword>
<comment type="caution">
    <text evidence="2">The sequence shown here is derived from an EMBL/GenBank/DDBJ whole genome shotgun (WGS) entry which is preliminary data.</text>
</comment>
<keyword evidence="1" id="KW-0479">Metal-binding</keyword>
<dbReference type="Proteomes" id="UP000815325">
    <property type="component" value="Unassembled WGS sequence"/>
</dbReference>
<reference evidence="2" key="1">
    <citation type="submission" date="2017-08" db="EMBL/GenBank/DDBJ databases">
        <authorList>
            <person name="Polle J.E."/>
            <person name="Barry K."/>
            <person name="Cushman J."/>
            <person name="Schmutz J."/>
            <person name="Tran D."/>
            <person name="Hathwaick L.T."/>
            <person name="Yim W.C."/>
            <person name="Jenkins J."/>
            <person name="Mckie-Krisberg Z.M."/>
            <person name="Prochnik S."/>
            <person name="Lindquist E."/>
            <person name="Dockter R.B."/>
            <person name="Adam C."/>
            <person name="Molina H."/>
            <person name="Bunkerborg J."/>
            <person name="Jin E."/>
            <person name="Buchheim M."/>
            <person name="Magnuson J."/>
        </authorList>
    </citation>
    <scope>NUCLEOTIDE SEQUENCE</scope>
    <source>
        <strain evidence="2">CCAP 19/18</strain>
    </source>
</reference>
<keyword evidence="1" id="KW-0408">Iron</keyword>
<accession>A0ABQ7H2P9</accession>
<sequence>MLLRKFSHLASLTVTARASSEHLLRTISASAREQLQYDVVVVGSGPAGLSAAIRFKQQCKEQDKDMSVCVLEKGASVGEAQA</sequence>
<keyword evidence="3" id="KW-1185">Reference proteome</keyword>
<dbReference type="EC" id="1.5.5.1" evidence="1"/>
<dbReference type="Gene3D" id="3.50.50.60">
    <property type="entry name" value="FAD/NAD(P)-binding domain"/>
    <property type="match status" value="1"/>
</dbReference>
<comment type="cofactor">
    <cofactor evidence="1">
        <name>[4Fe-4S] cluster</name>
        <dbReference type="ChEBI" id="CHEBI:49883"/>
    </cofactor>
    <text evidence="1">Binds 1 [4Fe-4S] cluster.</text>
</comment>
<keyword evidence="1" id="KW-0560">Oxidoreductase</keyword>